<comment type="caution">
    <text evidence="1">The sequence shown here is derived from an EMBL/GenBank/DDBJ whole genome shotgun (WGS) entry which is preliminary data.</text>
</comment>
<sequence length="61" mass="6721">MISTLLYQAGQRNTDAEPMSLQRLDHGVVAVTGESYFIASKALNIPALIRHRARRCATPIP</sequence>
<evidence type="ECO:0000313" key="1">
    <source>
        <dbReference type="EMBL" id="ORU99329.1"/>
    </source>
</evidence>
<dbReference type="STRING" id="1793.AWC04_17005"/>
<evidence type="ECO:0000313" key="2">
    <source>
        <dbReference type="Proteomes" id="UP000193484"/>
    </source>
</evidence>
<keyword evidence="2" id="KW-1185">Reference proteome</keyword>
<dbReference type="Proteomes" id="UP000193484">
    <property type="component" value="Unassembled WGS sequence"/>
</dbReference>
<protein>
    <submittedName>
        <fullName evidence="1">Uncharacterized protein</fullName>
    </submittedName>
</protein>
<dbReference type="EMBL" id="LQOJ01000053">
    <property type="protein sequence ID" value="ORU99329.1"/>
    <property type="molecule type" value="Genomic_DNA"/>
</dbReference>
<proteinExistence type="predicted"/>
<organism evidence="1 2">
    <name type="scientific">Mycolicibacterium fallax</name>
    <name type="common">Mycobacterium fallax</name>
    <dbReference type="NCBI Taxonomy" id="1793"/>
    <lineage>
        <taxon>Bacteria</taxon>
        <taxon>Bacillati</taxon>
        <taxon>Actinomycetota</taxon>
        <taxon>Actinomycetes</taxon>
        <taxon>Mycobacteriales</taxon>
        <taxon>Mycobacteriaceae</taxon>
        <taxon>Mycolicibacterium</taxon>
    </lineage>
</organism>
<gene>
    <name evidence="1" type="ORF">AWC04_17005</name>
</gene>
<dbReference type="AlphaFoldDB" id="A0A1X1R4R7"/>
<accession>A0A1X1R4R7</accession>
<name>A0A1X1R4R7_MYCFA</name>
<reference evidence="1 2" key="1">
    <citation type="submission" date="2016-01" db="EMBL/GenBank/DDBJ databases">
        <title>The new phylogeny of the genus Mycobacterium.</title>
        <authorList>
            <person name="Tarcisio F."/>
            <person name="Conor M."/>
            <person name="Antonella G."/>
            <person name="Elisabetta G."/>
            <person name="Giulia F.S."/>
            <person name="Sara T."/>
            <person name="Anna F."/>
            <person name="Clotilde B."/>
            <person name="Roberto B."/>
            <person name="Veronica D.S."/>
            <person name="Fabio R."/>
            <person name="Monica P."/>
            <person name="Olivier J."/>
            <person name="Enrico T."/>
            <person name="Nicola S."/>
        </authorList>
    </citation>
    <scope>NUCLEOTIDE SEQUENCE [LARGE SCALE GENOMIC DNA]</scope>
    <source>
        <strain evidence="1 2">DSM 44179</strain>
    </source>
</reference>